<feature type="compositionally biased region" description="Polar residues" evidence="1">
    <location>
        <begin position="30"/>
        <end position="39"/>
    </location>
</feature>
<dbReference type="GO" id="GO:0008270">
    <property type="term" value="F:zinc ion binding"/>
    <property type="evidence" value="ECO:0007669"/>
    <property type="project" value="InterPro"/>
</dbReference>
<dbReference type="EMBL" id="HG992979">
    <property type="protein sequence ID" value="CAE7025126.1"/>
    <property type="molecule type" value="Genomic_DNA"/>
</dbReference>
<dbReference type="PROSITE" id="PS00463">
    <property type="entry name" value="ZN2_CY6_FUNGAL_1"/>
    <property type="match status" value="1"/>
</dbReference>
<organism evidence="2 3">
    <name type="scientific">Pyrenophora teres f. teres</name>
    <dbReference type="NCBI Taxonomy" id="97479"/>
    <lineage>
        <taxon>Eukaryota</taxon>
        <taxon>Fungi</taxon>
        <taxon>Dikarya</taxon>
        <taxon>Ascomycota</taxon>
        <taxon>Pezizomycotina</taxon>
        <taxon>Dothideomycetes</taxon>
        <taxon>Pleosporomycetidae</taxon>
        <taxon>Pleosporales</taxon>
        <taxon>Pleosporineae</taxon>
        <taxon>Pleosporaceae</taxon>
        <taxon>Pyrenophora</taxon>
    </lineage>
</organism>
<feature type="compositionally biased region" description="Polar residues" evidence="1">
    <location>
        <begin position="170"/>
        <end position="179"/>
    </location>
</feature>
<dbReference type="PROSITE" id="PS50048">
    <property type="entry name" value="ZN2_CY6_FUNGAL_2"/>
    <property type="match status" value="1"/>
</dbReference>
<reference evidence="2" key="1">
    <citation type="submission" date="2021-02" db="EMBL/GenBank/DDBJ databases">
        <authorList>
            <person name="Syme A R."/>
            <person name="Syme A R."/>
            <person name="Moolhuijzen P."/>
        </authorList>
    </citation>
    <scope>NUCLEOTIDE SEQUENCE</scope>
    <source>
        <strain evidence="2">W1-1</strain>
    </source>
</reference>
<feature type="region of interest" description="Disordered" evidence="1">
    <location>
        <begin position="29"/>
        <end position="194"/>
    </location>
</feature>
<protein>
    <submittedName>
        <fullName evidence="2">Uncharacterized protein</fullName>
    </submittedName>
</protein>
<feature type="compositionally biased region" description="Acidic residues" evidence="1">
    <location>
        <begin position="132"/>
        <end position="144"/>
    </location>
</feature>
<name>A0A6S6VXK7_9PLEO</name>
<sequence>MADEEMLPRPEVGFDFILPHGIDAEYDVATSETNAYGPTNPSPDREMMEDIQQTSKPDNGLDITEANVGQHEASFGMLQERSPDDGRVSDAPNRSYSEASKNKKSPRTDEAEEEESQKSKKPRQSLFGPPMEELEADEFDDLFEEQPRDLLNQENDVSEPEIPETGIGSYLSSLSIEQQTGEDHQSKAPSDSGSILAYNDTDFLFSKVVIPPDPQLLFGLRTGIDRNIPTTHVDQDESGNFDPTEELRQKMLKLQQAKAVKAAQRSKKGKERAPEERTMKFIVKHHFETFGNVRNATNDEDNWPDDWSELDSEFEREKEEDRAWFRRRTPDREIQPPIEDPLYEVDDLTGYPAARGCKSCREEEIGCSLVTGGCYPCQHCRNEGNECQLIVPATRKGPCKQCIEDGKDHCSFEDDPDQAICDHCLEGEHICHALPPEGYRNDRISIDEIMYGENRRHIACTSCRQEKKCCSLKKKTDKPPCKNCKKNSIGCTFYDIPRKTAKKMATKGKEPAEDDLPEPAIQGHAYFTAEDFEDLNNTDHQIISRSPTPEIKLEDAAGHIGILAKINTSFSHPIEFGTITNTSDCNFCELPIYGFVGLFEKQVHVIRRDNGLGYTELAGGHTEKNGPTTMCKFCTMGRAQIIFCESHDIRKMETDFRGTAPGFEEALYALFECADEPNEIKKQLKRWCSMCFSPAAFACCTRQVSLFSSNGAEEEIDGCGLKLCARCEEQLREVFSGDSSAMAATLDHEPKAKESDDEMQGLVIRADVGFLSMEGLLIKHLEHEADEGNFQDDESN</sequence>
<evidence type="ECO:0000313" key="2">
    <source>
        <dbReference type="EMBL" id="CAE7025126.1"/>
    </source>
</evidence>
<dbReference type="CDD" id="cd00067">
    <property type="entry name" value="GAL4"/>
    <property type="match status" value="1"/>
</dbReference>
<dbReference type="Proteomes" id="UP000472372">
    <property type="component" value="Chromosome 3"/>
</dbReference>
<evidence type="ECO:0000313" key="3">
    <source>
        <dbReference type="Proteomes" id="UP000472372"/>
    </source>
</evidence>
<gene>
    <name evidence="2" type="ORF">PTTW11_03862</name>
</gene>
<dbReference type="GO" id="GO:0000981">
    <property type="term" value="F:DNA-binding transcription factor activity, RNA polymerase II-specific"/>
    <property type="evidence" value="ECO:0007669"/>
    <property type="project" value="InterPro"/>
</dbReference>
<accession>A0A6S6VXK7</accession>
<proteinExistence type="predicted"/>
<dbReference type="Gene3D" id="4.10.240.10">
    <property type="entry name" value="Zn(2)-C6 fungal-type DNA-binding domain"/>
    <property type="match status" value="1"/>
</dbReference>
<dbReference type="InterPro" id="IPR001138">
    <property type="entry name" value="Zn2Cys6_DnaBD"/>
</dbReference>
<dbReference type="InterPro" id="IPR036864">
    <property type="entry name" value="Zn2-C6_fun-type_DNA-bd_sf"/>
</dbReference>
<dbReference type="SMART" id="SM00066">
    <property type="entry name" value="GAL4"/>
    <property type="match status" value="2"/>
</dbReference>
<dbReference type="AlphaFoldDB" id="A0A6S6VXK7"/>
<evidence type="ECO:0000256" key="1">
    <source>
        <dbReference type="SAM" id="MobiDB-lite"/>
    </source>
</evidence>